<evidence type="ECO:0000313" key="6">
    <source>
        <dbReference type="EMBL" id="KAK7261426.1"/>
    </source>
</evidence>
<reference evidence="6 7" key="1">
    <citation type="submission" date="2024-01" db="EMBL/GenBank/DDBJ databases">
        <title>The genomes of 5 underutilized Papilionoideae crops provide insights into root nodulation and disease resistanc.</title>
        <authorList>
            <person name="Yuan L."/>
        </authorList>
    </citation>
    <scope>NUCLEOTIDE SEQUENCE [LARGE SCALE GENOMIC DNA]</scope>
    <source>
        <strain evidence="6">ZHUSHIDOU_FW_LH</strain>
        <tissue evidence="6">Leaf</tissue>
    </source>
</reference>
<evidence type="ECO:0000256" key="1">
    <source>
        <dbReference type="ARBA" id="ARBA00004123"/>
    </source>
</evidence>
<dbReference type="GO" id="GO:0003700">
    <property type="term" value="F:DNA-binding transcription factor activity"/>
    <property type="evidence" value="ECO:0007669"/>
    <property type="project" value="TreeGrafter"/>
</dbReference>
<dbReference type="InterPro" id="IPR045281">
    <property type="entry name" value="CONSTANS-like"/>
</dbReference>
<dbReference type="GO" id="GO:0005634">
    <property type="term" value="C:nucleus"/>
    <property type="evidence" value="ECO:0007669"/>
    <property type="project" value="UniProtKB-SubCell"/>
</dbReference>
<sequence>MYAHSNSAFSRASTTTPPPPPMLPDHLLTLSEFDSLWQLNNSEISCSYNNNNSNNNSCSSGCYNSSSYGSGSGSGAGSPCSGGGVMQRSVSSHSLQQQNNNGSGTHHSFSAIFAELLDSDDGPVRRVYSAGDLQRIKGMQHNHHSESPLSSECSIIIEGMNRACPYSPEEKKVRIERYRSKRNQRNFNKKIKYACRKTLADSRPRIRGRFARNEEIDKNPSVQWSQIGAGEEEEDEDENWVSVFESFVAANLAQGSQSSSSFGLLY</sequence>
<dbReference type="EMBL" id="JAYWIO010000005">
    <property type="protein sequence ID" value="KAK7261426.1"/>
    <property type="molecule type" value="Genomic_DNA"/>
</dbReference>
<evidence type="ECO:0000259" key="5">
    <source>
        <dbReference type="PROSITE" id="PS51017"/>
    </source>
</evidence>
<feature type="region of interest" description="Disordered" evidence="4">
    <location>
        <begin position="1"/>
        <end position="26"/>
    </location>
</feature>
<organism evidence="6 7">
    <name type="scientific">Crotalaria pallida</name>
    <name type="common">Smooth rattlebox</name>
    <name type="synonym">Crotalaria striata</name>
    <dbReference type="NCBI Taxonomy" id="3830"/>
    <lineage>
        <taxon>Eukaryota</taxon>
        <taxon>Viridiplantae</taxon>
        <taxon>Streptophyta</taxon>
        <taxon>Embryophyta</taxon>
        <taxon>Tracheophyta</taxon>
        <taxon>Spermatophyta</taxon>
        <taxon>Magnoliopsida</taxon>
        <taxon>eudicotyledons</taxon>
        <taxon>Gunneridae</taxon>
        <taxon>Pentapetalae</taxon>
        <taxon>rosids</taxon>
        <taxon>fabids</taxon>
        <taxon>Fabales</taxon>
        <taxon>Fabaceae</taxon>
        <taxon>Papilionoideae</taxon>
        <taxon>50 kb inversion clade</taxon>
        <taxon>genistoids sensu lato</taxon>
        <taxon>core genistoids</taxon>
        <taxon>Crotalarieae</taxon>
        <taxon>Crotalaria</taxon>
    </lineage>
</organism>
<accession>A0AAN9EQA8</accession>
<keyword evidence="2 3" id="KW-0539">Nucleus</keyword>
<dbReference type="AlphaFoldDB" id="A0AAN9EQA8"/>
<protein>
    <recommendedName>
        <fullName evidence="5">CCT domain-containing protein</fullName>
    </recommendedName>
</protein>
<evidence type="ECO:0000256" key="2">
    <source>
        <dbReference type="ARBA" id="ARBA00023242"/>
    </source>
</evidence>
<proteinExistence type="predicted"/>
<feature type="compositionally biased region" description="Polar residues" evidence="4">
    <location>
        <begin position="88"/>
        <end position="106"/>
    </location>
</feature>
<dbReference type="PANTHER" id="PTHR31319">
    <property type="entry name" value="ZINC FINGER PROTEIN CONSTANS-LIKE 4"/>
    <property type="match status" value="1"/>
</dbReference>
<evidence type="ECO:0000256" key="3">
    <source>
        <dbReference type="PROSITE-ProRule" id="PRU00357"/>
    </source>
</evidence>
<evidence type="ECO:0000313" key="7">
    <source>
        <dbReference type="Proteomes" id="UP001372338"/>
    </source>
</evidence>
<feature type="compositionally biased region" description="Gly residues" evidence="4">
    <location>
        <begin position="73"/>
        <end position="85"/>
    </location>
</feature>
<gene>
    <name evidence="6" type="ORF">RIF29_27736</name>
</gene>
<feature type="domain" description="CCT" evidence="5">
    <location>
        <begin position="171"/>
        <end position="213"/>
    </location>
</feature>
<feature type="compositionally biased region" description="Polar residues" evidence="4">
    <location>
        <begin position="1"/>
        <end position="13"/>
    </location>
</feature>
<dbReference type="PANTHER" id="PTHR31319:SF114">
    <property type="entry name" value="OS12G0262400 PROTEIN"/>
    <property type="match status" value="1"/>
</dbReference>
<feature type="region of interest" description="Disordered" evidence="4">
    <location>
        <begin position="73"/>
        <end position="106"/>
    </location>
</feature>
<dbReference type="InterPro" id="IPR010402">
    <property type="entry name" value="CCT_domain"/>
</dbReference>
<dbReference type="PROSITE" id="PS51017">
    <property type="entry name" value="CCT"/>
    <property type="match status" value="1"/>
</dbReference>
<dbReference type="Pfam" id="PF06203">
    <property type="entry name" value="CCT"/>
    <property type="match status" value="1"/>
</dbReference>
<dbReference type="Proteomes" id="UP001372338">
    <property type="component" value="Unassembled WGS sequence"/>
</dbReference>
<dbReference type="GO" id="GO:0009909">
    <property type="term" value="P:regulation of flower development"/>
    <property type="evidence" value="ECO:0007669"/>
    <property type="project" value="InterPro"/>
</dbReference>
<comment type="subcellular location">
    <subcellularLocation>
        <location evidence="1 3">Nucleus</location>
    </subcellularLocation>
</comment>
<name>A0AAN9EQA8_CROPI</name>
<keyword evidence="7" id="KW-1185">Reference proteome</keyword>
<comment type="caution">
    <text evidence="6">The sequence shown here is derived from an EMBL/GenBank/DDBJ whole genome shotgun (WGS) entry which is preliminary data.</text>
</comment>
<evidence type="ECO:0000256" key="4">
    <source>
        <dbReference type="SAM" id="MobiDB-lite"/>
    </source>
</evidence>